<dbReference type="EMBL" id="LT629799">
    <property type="protein sequence ID" value="SDU81491.1"/>
    <property type="molecule type" value="Genomic_DNA"/>
</dbReference>
<dbReference type="PANTHER" id="PTHR10815:SF13">
    <property type="entry name" value="METHYLATED-DNA--PROTEIN-CYSTEINE METHYLTRANSFERASE"/>
    <property type="match status" value="1"/>
</dbReference>
<comment type="catalytic activity">
    <reaction evidence="1">
        <text>a 4-O-methyl-thymidine in DNA + L-cysteinyl-[protein] = a thymidine in DNA + S-methyl-L-cysteinyl-[protein]</text>
        <dbReference type="Rhea" id="RHEA:53428"/>
        <dbReference type="Rhea" id="RHEA-COMP:10131"/>
        <dbReference type="Rhea" id="RHEA-COMP:10132"/>
        <dbReference type="Rhea" id="RHEA-COMP:13555"/>
        <dbReference type="Rhea" id="RHEA-COMP:13556"/>
        <dbReference type="ChEBI" id="CHEBI:29950"/>
        <dbReference type="ChEBI" id="CHEBI:82612"/>
        <dbReference type="ChEBI" id="CHEBI:137386"/>
        <dbReference type="ChEBI" id="CHEBI:137387"/>
        <dbReference type="EC" id="2.1.1.63"/>
    </reaction>
</comment>
<evidence type="ECO:0000256" key="7">
    <source>
        <dbReference type="SAM" id="MobiDB-lite"/>
    </source>
</evidence>
<feature type="region of interest" description="Disordered" evidence="7">
    <location>
        <begin position="1"/>
        <end position="21"/>
    </location>
</feature>
<reference evidence="11" key="1">
    <citation type="submission" date="2016-10" db="EMBL/GenBank/DDBJ databases">
        <authorList>
            <person name="Varghese N."/>
            <person name="Submissions S."/>
        </authorList>
    </citation>
    <scope>NUCLEOTIDE SEQUENCE [LARGE SCALE GENOMIC DNA]</scope>
    <source>
        <strain evidence="11">DSM 21743</strain>
    </source>
</reference>
<dbReference type="Proteomes" id="UP000198825">
    <property type="component" value="Chromosome I"/>
</dbReference>
<gene>
    <name evidence="10" type="ORF">SAMN04488544_0404</name>
</gene>
<keyword evidence="2 10" id="KW-0489">Methyltransferase</keyword>
<evidence type="ECO:0000256" key="3">
    <source>
        <dbReference type="ARBA" id="ARBA00022679"/>
    </source>
</evidence>
<dbReference type="InterPro" id="IPR036388">
    <property type="entry name" value="WH-like_DNA-bd_sf"/>
</dbReference>
<keyword evidence="5" id="KW-0234">DNA repair</keyword>
<dbReference type="PANTHER" id="PTHR10815">
    <property type="entry name" value="METHYLATED-DNA--PROTEIN-CYSTEINE METHYLTRANSFERASE"/>
    <property type="match status" value="1"/>
</dbReference>
<evidence type="ECO:0000313" key="10">
    <source>
        <dbReference type="EMBL" id="SDU81491.1"/>
    </source>
</evidence>
<dbReference type="InterPro" id="IPR001497">
    <property type="entry name" value="MethylDNA_cys_MeTrfase_AS"/>
</dbReference>
<feature type="domain" description="Methylated-DNA-[protein]-cysteine S-methyltransferase DNA binding" evidence="8">
    <location>
        <begin position="101"/>
        <end position="177"/>
    </location>
</feature>
<evidence type="ECO:0000259" key="8">
    <source>
        <dbReference type="Pfam" id="PF01035"/>
    </source>
</evidence>
<evidence type="ECO:0000256" key="2">
    <source>
        <dbReference type="ARBA" id="ARBA00022603"/>
    </source>
</evidence>
<organism evidence="10 11">
    <name type="scientific">Microlunatus sagamiharensis</name>
    <dbReference type="NCBI Taxonomy" id="546874"/>
    <lineage>
        <taxon>Bacteria</taxon>
        <taxon>Bacillati</taxon>
        <taxon>Actinomycetota</taxon>
        <taxon>Actinomycetes</taxon>
        <taxon>Propionibacteriales</taxon>
        <taxon>Propionibacteriaceae</taxon>
        <taxon>Microlunatus</taxon>
    </lineage>
</organism>
<dbReference type="Gene3D" id="1.10.10.10">
    <property type="entry name" value="Winged helix-like DNA-binding domain superfamily/Winged helix DNA-binding domain"/>
    <property type="match status" value="1"/>
</dbReference>
<evidence type="ECO:0000256" key="6">
    <source>
        <dbReference type="ARBA" id="ARBA00049348"/>
    </source>
</evidence>
<dbReference type="SUPFAM" id="SSF46767">
    <property type="entry name" value="Methylated DNA-protein cysteine methyltransferase, C-terminal domain"/>
    <property type="match status" value="1"/>
</dbReference>
<comment type="catalytic activity">
    <reaction evidence="6">
        <text>a 6-O-methyl-2'-deoxyguanosine in DNA + L-cysteinyl-[protein] = S-methyl-L-cysteinyl-[protein] + a 2'-deoxyguanosine in DNA</text>
        <dbReference type="Rhea" id="RHEA:24000"/>
        <dbReference type="Rhea" id="RHEA-COMP:10131"/>
        <dbReference type="Rhea" id="RHEA-COMP:10132"/>
        <dbReference type="Rhea" id="RHEA-COMP:11367"/>
        <dbReference type="Rhea" id="RHEA-COMP:11368"/>
        <dbReference type="ChEBI" id="CHEBI:29950"/>
        <dbReference type="ChEBI" id="CHEBI:82612"/>
        <dbReference type="ChEBI" id="CHEBI:85445"/>
        <dbReference type="ChEBI" id="CHEBI:85448"/>
        <dbReference type="EC" id="2.1.1.63"/>
    </reaction>
</comment>
<dbReference type="GO" id="GO:0032259">
    <property type="term" value="P:methylation"/>
    <property type="evidence" value="ECO:0007669"/>
    <property type="project" value="UniProtKB-KW"/>
</dbReference>
<dbReference type="SUPFAM" id="SSF53155">
    <property type="entry name" value="Methylated DNA-protein cysteine methyltransferase domain"/>
    <property type="match status" value="1"/>
</dbReference>
<sequence>MTGTTTLEPALTTPAPATPPRRHAVLSTAVGELTLVAEGDGLVGVYFAEHHPAPDRDGFGATVDPAGDAVLAAAAQQLGDYVDGRRDSFDLPLRPAGSERARQVWELVAAVPRGSTTTYAALGRTVGIGPRVAGQLVARNPLCVVVPCHRVVASDGRLTGYAGGVDRKQALLRLEGALAEGATVVPKAPRPPEGSDPA</sequence>
<dbReference type="GO" id="GO:0006281">
    <property type="term" value="P:DNA repair"/>
    <property type="evidence" value="ECO:0007669"/>
    <property type="project" value="UniProtKB-KW"/>
</dbReference>
<protein>
    <submittedName>
        <fullName evidence="10">Methylated-DNA-[protein]-cysteine S-methyltransferase</fullName>
    </submittedName>
</protein>
<evidence type="ECO:0000313" key="11">
    <source>
        <dbReference type="Proteomes" id="UP000198825"/>
    </source>
</evidence>
<dbReference type="GO" id="GO:0003908">
    <property type="term" value="F:methylated-DNA-[protein]-cysteine S-methyltransferase activity"/>
    <property type="evidence" value="ECO:0007669"/>
    <property type="project" value="UniProtKB-EC"/>
</dbReference>
<dbReference type="Pfam" id="PF01035">
    <property type="entry name" value="DNA_binding_1"/>
    <property type="match status" value="1"/>
</dbReference>
<dbReference type="InterPro" id="IPR036631">
    <property type="entry name" value="MGMT_N_sf"/>
</dbReference>
<proteinExistence type="predicted"/>
<dbReference type="AlphaFoldDB" id="A0A1H2LLL6"/>
<evidence type="ECO:0000259" key="9">
    <source>
        <dbReference type="Pfam" id="PF02870"/>
    </source>
</evidence>
<dbReference type="STRING" id="546874.SAMN04488544_0404"/>
<dbReference type="RefSeq" id="WP_091072935.1">
    <property type="nucleotide sequence ID" value="NZ_LT629799.1"/>
</dbReference>
<keyword evidence="3 10" id="KW-0808">Transferase</keyword>
<keyword evidence="11" id="KW-1185">Reference proteome</keyword>
<name>A0A1H2LLL6_9ACTN</name>
<keyword evidence="4" id="KW-0227">DNA damage</keyword>
<evidence type="ECO:0000256" key="1">
    <source>
        <dbReference type="ARBA" id="ARBA00001286"/>
    </source>
</evidence>
<dbReference type="Gene3D" id="3.30.160.70">
    <property type="entry name" value="Methylated DNA-protein cysteine methyltransferase domain"/>
    <property type="match status" value="1"/>
</dbReference>
<dbReference type="NCBIfam" id="TIGR00589">
    <property type="entry name" value="ogt"/>
    <property type="match status" value="1"/>
</dbReference>
<dbReference type="PROSITE" id="PS00374">
    <property type="entry name" value="MGMT"/>
    <property type="match status" value="1"/>
</dbReference>
<evidence type="ECO:0000256" key="5">
    <source>
        <dbReference type="ARBA" id="ARBA00023204"/>
    </source>
</evidence>
<dbReference type="InterPro" id="IPR008332">
    <property type="entry name" value="MethylG_MeTrfase_N"/>
</dbReference>
<dbReference type="InterPro" id="IPR014048">
    <property type="entry name" value="MethylDNA_cys_MeTrfase_DNA-bd"/>
</dbReference>
<dbReference type="Pfam" id="PF02870">
    <property type="entry name" value="Methyltransf_1N"/>
    <property type="match status" value="1"/>
</dbReference>
<dbReference type="InterPro" id="IPR036217">
    <property type="entry name" value="MethylDNA_cys_MeTrfase_DNAb"/>
</dbReference>
<feature type="compositionally biased region" description="Low complexity" evidence="7">
    <location>
        <begin position="1"/>
        <end position="15"/>
    </location>
</feature>
<feature type="domain" description="Methylguanine DNA methyltransferase ribonuclease-like" evidence="9">
    <location>
        <begin position="23"/>
        <end position="95"/>
    </location>
</feature>
<dbReference type="CDD" id="cd06445">
    <property type="entry name" value="ATase"/>
    <property type="match status" value="1"/>
</dbReference>
<dbReference type="OrthoDB" id="9802228at2"/>
<accession>A0A1H2LLL6</accession>
<evidence type="ECO:0000256" key="4">
    <source>
        <dbReference type="ARBA" id="ARBA00022763"/>
    </source>
</evidence>